<dbReference type="Pfam" id="PF06568">
    <property type="entry name" value="YjiS-like"/>
    <property type="match status" value="1"/>
</dbReference>
<protein>
    <submittedName>
        <fullName evidence="2">DUF1127 domain-containing protein</fullName>
    </submittedName>
</protein>
<dbReference type="EMBL" id="CP045423">
    <property type="protein sequence ID" value="QFU15783.1"/>
    <property type="molecule type" value="Genomic_DNA"/>
</dbReference>
<accession>A0A5P9JTN6</accession>
<sequence>MCEDKAMTRSPIPVAGSPGTTFLGTTVRAVLGVVQALRHRREIMHLAELDDRMLKDIGLMRGDVEGALAEALFRNPSRVLVRCAERHGRGEKGSAPVRSARPVVPVVRTRAVRA</sequence>
<proteinExistence type="predicted"/>
<name>A0A5P9JTN6_9HYPH</name>
<dbReference type="Proteomes" id="UP000325614">
    <property type="component" value="Chromosome"/>
</dbReference>
<evidence type="ECO:0000313" key="2">
    <source>
        <dbReference type="EMBL" id="QFU15783.1"/>
    </source>
</evidence>
<dbReference type="AlphaFoldDB" id="A0A5P9JTN6"/>
<organism evidence="2 3">
    <name type="scientific">Microvirga thermotolerans</name>
    <dbReference type="NCBI Taxonomy" id="2651334"/>
    <lineage>
        <taxon>Bacteria</taxon>
        <taxon>Pseudomonadati</taxon>
        <taxon>Pseudomonadota</taxon>
        <taxon>Alphaproteobacteria</taxon>
        <taxon>Hyphomicrobiales</taxon>
        <taxon>Methylobacteriaceae</taxon>
        <taxon>Microvirga</taxon>
    </lineage>
</organism>
<reference evidence="2 3" key="1">
    <citation type="submission" date="2019-10" db="EMBL/GenBank/DDBJ databases">
        <title>Isolation, Identification of Microvirga thermotolerans HR1, a novel thermophilic bacterium and Comparative Genomics of the genus Microvirga.</title>
        <authorList>
            <person name="Li J."/>
            <person name="Zhang W."/>
            <person name="Lin M."/>
            <person name="Wang J."/>
        </authorList>
    </citation>
    <scope>NUCLEOTIDE SEQUENCE [LARGE SCALE GENOMIC DNA]</scope>
    <source>
        <strain evidence="2 3">HR1</strain>
    </source>
</reference>
<feature type="domain" description="YjiS-like" evidence="1">
    <location>
        <begin position="36"/>
        <end position="65"/>
    </location>
</feature>
<keyword evidence="3" id="KW-1185">Reference proteome</keyword>
<evidence type="ECO:0000259" key="1">
    <source>
        <dbReference type="Pfam" id="PF06568"/>
    </source>
</evidence>
<dbReference type="KEGG" id="mico:GDR74_05860"/>
<gene>
    <name evidence="2" type="ORF">GDR74_05860</name>
</gene>
<evidence type="ECO:0000313" key="3">
    <source>
        <dbReference type="Proteomes" id="UP000325614"/>
    </source>
</evidence>
<dbReference type="InterPro" id="IPR009506">
    <property type="entry name" value="YjiS-like"/>
</dbReference>